<accession>A0A835Z0R8</accession>
<dbReference type="OrthoDB" id="10560942at2759"/>
<evidence type="ECO:0000313" key="2">
    <source>
        <dbReference type="Proteomes" id="UP000664859"/>
    </source>
</evidence>
<name>A0A835Z0R8_9STRA</name>
<proteinExistence type="predicted"/>
<dbReference type="Proteomes" id="UP000664859">
    <property type="component" value="Unassembled WGS sequence"/>
</dbReference>
<gene>
    <name evidence="1" type="ORF">JKP88DRAFT_50087</name>
</gene>
<evidence type="ECO:0000313" key="1">
    <source>
        <dbReference type="EMBL" id="KAG5184214.1"/>
    </source>
</evidence>
<comment type="caution">
    <text evidence="1">The sequence shown here is derived from an EMBL/GenBank/DDBJ whole genome shotgun (WGS) entry which is preliminary data.</text>
</comment>
<dbReference type="AlphaFoldDB" id="A0A835Z0R8"/>
<protein>
    <submittedName>
        <fullName evidence="1">Uncharacterized protein</fullName>
    </submittedName>
</protein>
<dbReference type="EMBL" id="JAFCMP010000175">
    <property type="protein sequence ID" value="KAG5184214.1"/>
    <property type="molecule type" value="Genomic_DNA"/>
</dbReference>
<sequence>MLAEAEAMAPLVDKENWDGVLAKTRGAPLTLLKSAALGLGSVSALARTVSLSLAKAAEVSEAAAEAGVALQQLEDYAFSNRVVFFNMVDKNQVQQLSEETNYKAELDEPRELLADVKQQIQALAALLE</sequence>
<keyword evidence="2" id="KW-1185">Reference proteome</keyword>
<organism evidence="1 2">
    <name type="scientific">Tribonema minus</name>
    <dbReference type="NCBI Taxonomy" id="303371"/>
    <lineage>
        <taxon>Eukaryota</taxon>
        <taxon>Sar</taxon>
        <taxon>Stramenopiles</taxon>
        <taxon>Ochrophyta</taxon>
        <taxon>PX clade</taxon>
        <taxon>Xanthophyceae</taxon>
        <taxon>Tribonematales</taxon>
        <taxon>Tribonemataceae</taxon>
        <taxon>Tribonema</taxon>
    </lineage>
</organism>
<reference evidence="1" key="1">
    <citation type="submission" date="2021-02" db="EMBL/GenBank/DDBJ databases">
        <title>First Annotated Genome of the Yellow-green Alga Tribonema minus.</title>
        <authorList>
            <person name="Mahan K.M."/>
        </authorList>
    </citation>
    <scope>NUCLEOTIDE SEQUENCE</scope>
    <source>
        <strain evidence="1">UTEX B ZZ1240</strain>
    </source>
</reference>